<keyword evidence="1 6" id="KW-0479">Metal-binding</keyword>
<dbReference type="Pfam" id="PF03171">
    <property type="entry name" value="2OG-FeII_Oxy"/>
    <property type="match status" value="1"/>
</dbReference>
<evidence type="ECO:0000313" key="9">
    <source>
        <dbReference type="Proteomes" id="UP001190926"/>
    </source>
</evidence>
<comment type="similarity">
    <text evidence="6">Belongs to the iron/ascorbate-dependent oxidoreductase family.</text>
</comment>
<dbReference type="InterPro" id="IPR050231">
    <property type="entry name" value="Iron_ascorbate_oxido_reductase"/>
</dbReference>
<protein>
    <recommendedName>
        <fullName evidence="4">2-oxoglutarate-dependent dioxygenase DAO</fullName>
    </recommendedName>
    <alternativeName>
        <fullName evidence="5">Protein DIOXYGENASE FOR AUXIN OXIDATION</fullName>
    </alternativeName>
</protein>
<dbReference type="InterPro" id="IPR005123">
    <property type="entry name" value="Oxoglu/Fe-dep_dioxygenase_dom"/>
</dbReference>
<dbReference type="FunFam" id="2.60.120.330:FF:000017">
    <property type="entry name" value="2-oxoglutarate-dependent dioxygenase DAO"/>
    <property type="match status" value="1"/>
</dbReference>
<dbReference type="InterPro" id="IPR044861">
    <property type="entry name" value="IPNS-like_FE2OG_OXY"/>
</dbReference>
<evidence type="ECO:0000313" key="8">
    <source>
        <dbReference type="EMBL" id="KAH6756590.1"/>
    </source>
</evidence>
<evidence type="ECO:0000256" key="2">
    <source>
        <dbReference type="ARBA" id="ARBA00023004"/>
    </source>
</evidence>
<organism evidence="8 9">
    <name type="scientific">Perilla frutescens var. hirtella</name>
    <name type="common">Perilla citriodora</name>
    <name type="synonym">Perilla setoyensis</name>
    <dbReference type="NCBI Taxonomy" id="608512"/>
    <lineage>
        <taxon>Eukaryota</taxon>
        <taxon>Viridiplantae</taxon>
        <taxon>Streptophyta</taxon>
        <taxon>Embryophyta</taxon>
        <taxon>Tracheophyta</taxon>
        <taxon>Spermatophyta</taxon>
        <taxon>Magnoliopsida</taxon>
        <taxon>eudicotyledons</taxon>
        <taxon>Gunneridae</taxon>
        <taxon>Pentapetalae</taxon>
        <taxon>asterids</taxon>
        <taxon>lamiids</taxon>
        <taxon>Lamiales</taxon>
        <taxon>Lamiaceae</taxon>
        <taxon>Nepetoideae</taxon>
        <taxon>Elsholtzieae</taxon>
        <taxon>Perilla</taxon>
    </lineage>
</organism>
<reference evidence="8 9" key="1">
    <citation type="journal article" date="2021" name="Nat. Commun.">
        <title>Incipient diploidization of the medicinal plant Perilla within 10,000 years.</title>
        <authorList>
            <person name="Zhang Y."/>
            <person name="Shen Q."/>
            <person name="Leng L."/>
            <person name="Zhang D."/>
            <person name="Chen S."/>
            <person name="Shi Y."/>
            <person name="Ning Z."/>
            <person name="Chen S."/>
        </authorList>
    </citation>
    <scope>NUCLEOTIDE SEQUENCE [LARGE SCALE GENOMIC DNA]</scope>
    <source>
        <strain evidence="9">cv. PC099</strain>
    </source>
</reference>
<accession>A0AAD4IPV9</accession>
<dbReference type="Gene3D" id="2.60.120.330">
    <property type="entry name" value="B-lactam Antibiotic, Isopenicillin N Synthase, Chain"/>
    <property type="match status" value="1"/>
</dbReference>
<proteinExistence type="inferred from homology"/>
<comment type="caution">
    <text evidence="8">The sequence shown here is derived from an EMBL/GenBank/DDBJ whole genome shotgun (WGS) entry which is preliminary data.</text>
</comment>
<dbReference type="InterPro" id="IPR027443">
    <property type="entry name" value="IPNS-like_sf"/>
</dbReference>
<dbReference type="Pfam" id="PF14226">
    <property type="entry name" value="DIOX_N"/>
    <property type="match status" value="1"/>
</dbReference>
<dbReference type="SUPFAM" id="SSF51197">
    <property type="entry name" value="Clavaminate synthase-like"/>
    <property type="match status" value="1"/>
</dbReference>
<gene>
    <name evidence="8" type="ORF">C2S53_001811</name>
</gene>
<dbReference type="PROSITE" id="PS51471">
    <property type="entry name" value="FE2OG_OXY"/>
    <property type="match status" value="1"/>
</dbReference>
<keyword evidence="9" id="KW-1185">Reference proteome</keyword>
<keyword evidence="6" id="KW-0560">Oxidoreductase</keyword>
<dbReference type="Proteomes" id="UP001190926">
    <property type="component" value="Unassembled WGS sequence"/>
</dbReference>
<evidence type="ECO:0000256" key="6">
    <source>
        <dbReference type="RuleBase" id="RU003682"/>
    </source>
</evidence>
<feature type="domain" description="Fe2OG dioxygenase" evidence="7">
    <location>
        <begin position="160"/>
        <end position="261"/>
    </location>
</feature>
<dbReference type="GO" id="GO:0046872">
    <property type="term" value="F:metal ion binding"/>
    <property type="evidence" value="ECO:0007669"/>
    <property type="project" value="UniProtKB-KW"/>
</dbReference>
<dbReference type="GO" id="GO:0009805">
    <property type="term" value="P:coumarin biosynthetic process"/>
    <property type="evidence" value="ECO:0007669"/>
    <property type="project" value="UniProtKB-ARBA"/>
</dbReference>
<evidence type="ECO:0000256" key="3">
    <source>
        <dbReference type="ARBA" id="ARBA00054658"/>
    </source>
</evidence>
<dbReference type="GO" id="GO:0002238">
    <property type="term" value="P:response to molecule of fungal origin"/>
    <property type="evidence" value="ECO:0007669"/>
    <property type="project" value="UniProtKB-ARBA"/>
</dbReference>
<evidence type="ECO:0000256" key="1">
    <source>
        <dbReference type="ARBA" id="ARBA00022723"/>
    </source>
</evidence>
<name>A0AAD4IPV9_PERFH</name>
<dbReference type="GO" id="GO:0016706">
    <property type="term" value="F:2-oxoglutarate-dependent dioxygenase activity"/>
    <property type="evidence" value="ECO:0007669"/>
    <property type="project" value="UniProtKB-ARBA"/>
</dbReference>
<dbReference type="EMBL" id="SDAM02029549">
    <property type="protein sequence ID" value="KAH6756590.1"/>
    <property type="molecule type" value="Genomic_DNA"/>
</dbReference>
<keyword evidence="2 6" id="KW-0408">Iron</keyword>
<dbReference type="PANTHER" id="PTHR47990">
    <property type="entry name" value="2-OXOGLUTARATE (2OG) AND FE(II)-DEPENDENT OXYGENASE SUPERFAMILY PROTEIN-RELATED"/>
    <property type="match status" value="1"/>
</dbReference>
<sequence length="313" mass="36173">MGCERMKLPVIDLRNLKEDSATWESRKIEIREALQEYGCFEGRFDGIPIHLQRSILDGIKELFDLPLEIKMRNKGKIRSEGYIPQCAVSPLYQSFGIDDPLSPHKLHTFVNRLWSQGNPTFSKNIVSFSEELSEMDKLIRRMVVESLGLEKYMKEHLDSTYYVARVQKYDAPRSHEAELGVRSHSDKNIITILYPLNQVPGFEFFTKDGEWIPVQPSLNSYIVMAGESLSAWTNGRLHPPQHRVMMTGEEDRYTIALFSNPKAGYMIKAPEEMVDEEHPLLYMPFDYKRYLQFYFSQAGQTSPDALKEFCGAP</sequence>
<evidence type="ECO:0000256" key="5">
    <source>
        <dbReference type="ARBA" id="ARBA00076740"/>
    </source>
</evidence>
<evidence type="ECO:0000256" key="4">
    <source>
        <dbReference type="ARBA" id="ARBA00074102"/>
    </source>
</evidence>
<dbReference type="AlphaFoldDB" id="A0AAD4IPV9"/>
<evidence type="ECO:0000259" key="7">
    <source>
        <dbReference type="PROSITE" id="PS51471"/>
    </source>
</evidence>
<dbReference type="InterPro" id="IPR026992">
    <property type="entry name" value="DIOX_N"/>
</dbReference>
<comment type="function">
    <text evidence="3">2-oxoglutarate-dependent dioxygenase essential for auxin catabolism and maintenance of auxin homeostasis in reproductive organs. Catalyzes the irreversible oxidation of indole-3-acetic acid (IAA) to the biologically inactive 2-oxoindole-3-acetic acid (OxIAA).</text>
</comment>